<sequence length="181" mass="20202">MPYRSFVIHSLHENSVINWQRLTYATSFKTLQSQLEVFNGLAGRVEFRSPRLLFGSTSVCSSNICTNFCTLPILMNLNFLSCLMKEGTSVDWSSKAYSKPKLSSVVIKAMDVFLPVGDWEVVCAKRTGDPEGLGVNSEKFVWFFGLFAGEFVRVLVSATRIEPDEKPGSSILARSRLELSS</sequence>
<reference evidence="1 2" key="1">
    <citation type="journal article" date="2009" name="Nature">
        <title>Evolution of pathogenicity and sexual reproduction in eight Candida genomes.</title>
        <authorList>
            <person name="Butler G."/>
            <person name="Rasmussen M.D."/>
            <person name="Lin M.F."/>
            <person name="Santos M.A."/>
            <person name="Sakthikumar S."/>
            <person name="Munro C.A."/>
            <person name="Rheinbay E."/>
            <person name="Grabherr M."/>
            <person name="Forche A."/>
            <person name="Reedy J.L."/>
            <person name="Agrafioti I."/>
            <person name="Arnaud M.B."/>
            <person name="Bates S."/>
            <person name="Brown A.J."/>
            <person name="Brunke S."/>
            <person name="Costanzo M.C."/>
            <person name="Fitzpatrick D.A."/>
            <person name="de Groot P.W."/>
            <person name="Harris D."/>
            <person name="Hoyer L.L."/>
            <person name="Hube B."/>
            <person name="Klis F.M."/>
            <person name="Kodira C."/>
            <person name="Lennard N."/>
            <person name="Logue M.E."/>
            <person name="Martin R."/>
            <person name="Neiman A.M."/>
            <person name="Nikolaou E."/>
            <person name="Quail M.A."/>
            <person name="Quinn J."/>
            <person name="Santos M.C."/>
            <person name="Schmitzberger F.F."/>
            <person name="Sherlock G."/>
            <person name="Shah P."/>
            <person name="Silverstein K.A."/>
            <person name="Skrzypek M.S."/>
            <person name="Soll D."/>
            <person name="Staggs R."/>
            <person name="Stansfield I."/>
            <person name="Stumpf M.P."/>
            <person name="Sudbery P.E."/>
            <person name="Srikantha T."/>
            <person name="Zeng Q."/>
            <person name="Berman J."/>
            <person name="Berriman M."/>
            <person name="Heitman J."/>
            <person name="Gow N.A."/>
            <person name="Lorenz M.C."/>
            <person name="Birren B.W."/>
            <person name="Kellis M."/>
            <person name="Cuomo C.A."/>
        </authorList>
    </citation>
    <scope>NUCLEOTIDE SEQUENCE [LARGE SCALE GENOMIC DNA]</scope>
    <source>
        <strain evidence="1 2">ATCC 42720</strain>
    </source>
</reference>
<dbReference type="VEuPathDB" id="FungiDB:CLUG_03134"/>
<dbReference type="AlphaFoldDB" id="C4Y3M1"/>
<protein>
    <submittedName>
        <fullName evidence="1">Uncharacterized protein</fullName>
    </submittedName>
</protein>
<dbReference type="EMBL" id="CH408078">
    <property type="protein sequence ID" value="EEQ39008.1"/>
    <property type="molecule type" value="Genomic_DNA"/>
</dbReference>
<dbReference type="Proteomes" id="UP000007703">
    <property type="component" value="Unassembled WGS sequence"/>
</dbReference>
<proteinExistence type="predicted"/>
<name>C4Y3M1_CLAL4</name>
<evidence type="ECO:0000313" key="2">
    <source>
        <dbReference type="Proteomes" id="UP000007703"/>
    </source>
</evidence>
<accession>C4Y3M1</accession>
<gene>
    <name evidence="1" type="ORF">CLUG_03134</name>
</gene>
<dbReference type="HOGENOM" id="CLU_1488854_0_0_1"/>
<organism evidence="1 2">
    <name type="scientific">Clavispora lusitaniae (strain ATCC 42720)</name>
    <name type="common">Yeast</name>
    <name type="synonym">Candida lusitaniae</name>
    <dbReference type="NCBI Taxonomy" id="306902"/>
    <lineage>
        <taxon>Eukaryota</taxon>
        <taxon>Fungi</taxon>
        <taxon>Dikarya</taxon>
        <taxon>Ascomycota</taxon>
        <taxon>Saccharomycotina</taxon>
        <taxon>Pichiomycetes</taxon>
        <taxon>Metschnikowiaceae</taxon>
        <taxon>Clavispora</taxon>
    </lineage>
</organism>
<dbReference type="InParanoid" id="C4Y3M1"/>
<evidence type="ECO:0000313" key="1">
    <source>
        <dbReference type="EMBL" id="EEQ39008.1"/>
    </source>
</evidence>
<dbReference type="KEGG" id="clu:CLUG_03134"/>